<feature type="coiled-coil region" evidence="1">
    <location>
        <begin position="55"/>
        <end position="124"/>
    </location>
</feature>
<gene>
    <name evidence="3" type="ordered locus">Intca_3549</name>
</gene>
<dbReference type="Proteomes" id="UP000008914">
    <property type="component" value="Chromosome"/>
</dbReference>
<evidence type="ECO:0000313" key="3">
    <source>
        <dbReference type="EMBL" id="ADU50022.1"/>
    </source>
</evidence>
<proteinExistence type="predicted"/>
<protein>
    <submittedName>
        <fullName evidence="3">Uncharacterized protein</fullName>
    </submittedName>
</protein>
<organism evidence="3 4">
    <name type="scientific">Intrasporangium calvum (strain ATCC 23552 / DSM 43043 / JCM 3097 / NBRC 12989 / NCIMB 10167 / NRRL B-3866 / 7 KIP)</name>
    <dbReference type="NCBI Taxonomy" id="710696"/>
    <lineage>
        <taxon>Bacteria</taxon>
        <taxon>Bacillati</taxon>
        <taxon>Actinomycetota</taxon>
        <taxon>Actinomycetes</taxon>
        <taxon>Micrococcales</taxon>
        <taxon>Intrasporangiaceae</taxon>
        <taxon>Intrasporangium</taxon>
    </lineage>
</organism>
<keyword evidence="4" id="KW-1185">Reference proteome</keyword>
<dbReference type="AlphaFoldDB" id="E6S6K5"/>
<evidence type="ECO:0000256" key="1">
    <source>
        <dbReference type="SAM" id="Coils"/>
    </source>
</evidence>
<keyword evidence="2" id="KW-0812">Transmembrane</keyword>
<dbReference type="HOGENOM" id="CLU_1394707_0_0_11"/>
<sequence length="195" mass="21032">MAGMGDPNEIFVPPYVVTPPRRRDRARTAWIVTTSLLVLALGASSAAYVYSNNAARQWQVRAEQVSAELADMTAQRRQVQGLLDASQTALAGTKSALGEVTEEYNDAAKRIRDLADEKARAADTVGVLGSAVDRSRNVAVQLDQCVAGLQELQDYLIDIDSYDISVVLGVAEEINRGCDQAQAASDAFVTWLEGD</sequence>
<reference evidence="3 4" key="1">
    <citation type="journal article" date="2010" name="Stand. Genomic Sci.">
        <title>Complete genome sequence of Intrasporangium calvum type strain (7 KIP).</title>
        <authorList>
            <person name="Del Rio T.G."/>
            <person name="Chertkov O."/>
            <person name="Yasawong M."/>
            <person name="Lucas S."/>
            <person name="Deshpande S."/>
            <person name="Cheng J.F."/>
            <person name="Detter C."/>
            <person name="Tapia R."/>
            <person name="Han C."/>
            <person name="Goodwin L."/>
            <person name="Pitluck S."/>
            <person name="Liolios K."/>
            <person name="Ivanova N."/>
            <person name="Mavromatis K."/>
            <person name="Pati A."/>
            <person name="Chen A."/>
            <person name="Palaniappan K."/>
            <person name="Land M."/>
            <person name="Hauser L."/>
            <person name="Chang Y.J."/>
            <person name="Jeffries C.D."/>
            <person name="Rohde M."/>
            <person name="Pukall R."/>
            <person name="Sikorski J."/>
            <person name="Goker M."/>
            <person name="Woyke T."/>
            <person name="Bristow J."/>
            <person name="Eisen J.A."/>
            <person name="Markowitz V."/>
            <person name="Hugenholtz P."/>
            <person name="Kyrpides N.C."/>
            <person name="Klenk H.P."/>
            <person name="Lapidus A."/>
        </authorList>
    </citation>
    <scope>NUCLEOTIDE SEQUENCE [LARGE SCALE GENOMIC DNA]</scope>
    <source>
        <strain evidence="4">ATCC 23552 / DSM 43043 / JCM 3097 / NBRC 12989 / 7 KIP</strain>
    </source>
</reference>
<evidence type="ECO:0000313" key="4">
    <source>
        <dbReference type="Proteomes" id="UP000008914"/>
    </source>
</evidence>
<keyword evidence="2" id="KW-1133">Transmembrane helix</keyword>
<dbReference type="EMBL" id="CP002343">
    <property type="protein sequence ID" value="ADU50022.1"/>
    <property type="molecule type" value="Genomic_DNA"/>
</dbReference>
<accession>E6S6K5</accession>
<dbReference type="KEGG" id="ica:Intca_3549"/>
<evidence type="ECO:0000256" key="2">
    <source>
        <dbReference type="SAM" id="Phobius"/>
    </source>
</evidence>
<keyword evidence="2" id="KW-0472">Membrane</keyword>
<dbReference type="STRING" id="710696.Intca_3549"/>
<name>E6S6K5_INTC7</name>
<keyword evidence="1" id="KW-0175">Coiled coil</keyword>
<feature type="transmembrane region" description="Helical" evidence="2">
    <location>
        <begin position="29"/>
        <end position="50"/>
    </location>
</feature>